<comment type="caution">
    <text evidence="2">The sequence shown here is derived from an EMBL/GenBank/DDBJ whole genome shotgun (WGS) entry which is preliminary data.</text>
</comment>
<evidence type="ECO:0000313" key="2">
    <source>
        <dbReference type="EMBL" id="ETW98520.1"/>
    </source>
</evidence>
<dbReference type="AlphaFoldDB" id="W4LLC6"/>
<dbReference type="Pfam" id="PF05685">
    <property type="entry name" value="Uma2"/>
    <property type="match status" value="1"/>
</dbReference>
<feature type="domain" description="Putative restriction endonuclease" evidence="1">
    <location>
        <begin position="37"/>
        <end position="184"/>
    </location>
</feature>
<sequence>MATAIDEALEQLLASPRLPLYAQRIGDVLAREAQQRQDFYAQLNDGYKAEFINGQVIYHSPVKLKHNRAAKRLLTLLDAHVQEHELGYVGFEKILISLTRNDYEPDICFFDHRKASLFAPDQMRFPGPDFVVEVLSESTAERDRGIKFDDYAAHAVSEYWIVDPEHETVEQYRLAGQDYDLVEQYRLAGQDYDLVEQYRLAGQDYDLVVKAQNGTIQSVAVTGFTIPIRAIFDDLEQRQALRELLIGSP</sequence>
<gene>
    <name evidence="2" type="ORF">ETSY1_18390</name>
</gene>
<dbReference type="Gene3D" id="3.90.1570.10">
    <property type="entry name" value="tt1808, chain A"/>
    <property type="match status" value="1"/>
</dbReference>
<dbReference type="SUPFAM" id="SSF52980">
    <property type="entry name" value="Restriction endonuclease-like"/>
    <property type="match status" value="1"/>
</dbReference>
<dbReference type="InterPro" id="IPR011335">
    <property type="entry name" value="Restrct_endonuc-II-like"/>
</dbReference>
<organism evidence="2 3">
    <name type="scientific">Entotheonella factor</name>
    <dbReference type="NCBI Taxonomy" id="1429438"/>
    <lineage>
        <taxon>Bacteria</taxon>
        <taxon>Pseudomonadati</taxon>
        <taxon>Nitrospinota/Tectimicrobiota group</taxon>
        <taxon>Candidatus Tectimicrobiota</taxon>
        <taxon>Candidatus Entotheonellia</taxon>
        <taxon>Candidatus Entotheonellales</taxon>
        <taxon>Candidatus Entotheonellaceae</taxon>
        <taxon>Candidatus Entotheonella</taxon>
    </lineage>
</organism>
<proteinExistence type="predicted"/>
<name>W4LLC6_ENTF1</name>
<evidence type="ECO:0000313" key="3">
    <source>
        <dbReference type="Proteomes" id="UP000019141"/>
    </source>
</evidence>
<dbReference type="Proteomes" id="UP000019141">
    <property type="component" value="Unassembled WGS sequence"/>
</dbReference>
<dbReference type="PANTHER" id="PTHR34107:SF4">
    <property type="entry name" value="SLL1222 PROTEIN"/>
    <property type="match status" value="1"/>
</dbReference>
<keyword evidence="3" id="KW-1185">Reference proteome</keyword>
<evidence type="ECO:0000259" key="1">
    <source>
        <dbReference type="Pfam" id="PF05685"/>
    </source>
</evidence>
<dbReference type="HOGENOM" id="CLU_076312_0_1_7"/>
<dbReference type="PATRIC" id="fig|1429438.4.peg.3597"/>
<dbReference type="CDD" id="cd06260">
    <property type="entry name" value="DUF820-like"/>
    <property type="match status" value="1"/>
</dbReference>
<dbReference type="EMBL" id="AZHW01000545">
    <property type="protein sequence ID" value="ETW98520.1"/>
    <property type="molecule type" value="Genomic_DNA"/>
</dbReference>
<dbReference type="PANTHER" id="PTHR34107">
    <property type="entry name" value="SLL0198 PROTEIN-RELATED"/>
    <property type="match status" value="1"/>
</dbReference>
<dbReference type="InterPro" id="IPR008538">
    <property type="entry name" value="Uma2"/>
</dbReference>
<accession>W4LLC6</accession>
<protein>
    <recommendedName>
        <fullName evidence="1">Putative restriction endonuclease domain-containing protein</fullName>
    </recommendedName>
</protein>
<dbReference type="InterPro" id="IPR012296">
    <property type="entry name" value="Nuclease_put_TT1808"/>
</dbReference>
<reference evidence="2 3" key="1">
    <citation type="journal article" date="2014" name="Nature">
        <title>An environmental bacterial taxon with a large and distinct metabolic repertoire.</title>
        <authorList>
            <person name="Wilson M.C."/>
            <person name="Mori T."/>
            <person name="Ruckert C."/>
            <person name="Uria A.R."/>
            <person name="Helf M.J."/>
            <person name="Takada K."/>
            <person name="Gernert C."/>
            <person name="Steffens U.A."/>
            <person name="Heycke N."/>
            <person name="Schmitt S."/>
            <person name="Rinke C."/>
            <person name="Helfrich E.J."/>
            <person name="Brachmann A.O."/>
            <person name="Gurgui C."/>
            <person name="Wakimoto T."/>
            <person name="Kracht M."/>
            <person name="Crusemann M."/>
            <person name="Hentschel U."/>
            <person name="Abe I."/>
            <person name="Matsunaga S."/>
            <person name="Kalinowski J."/>
            <person name="Takeyama H."/>
            <person name="Piel J."/>
        </authorList>
    </citation>
    <scope>NUCLEOTIDE SEQUENCE [LARGE SCALE GENOMIC DNA]</scope>
    <source>
        <strain evidence="3">TSY1</strain>
    </source>
</reference>